<protein>
    <submittedName>
        <fullName evidence="2">Uncharacterized protein</fullName>
    </submittedName>
</protein>
<feature type="compositionally biased region" description="Basic residues" evidence="1">
    <location>
        <begin position="44"/>
        <end position="53"/>
    </location>
</feature>
<proteinExistence type="predicted"/>
<dbReference type="Proteomes" id="UP000826195">
    <property type="component" value="Unassembled WGS sequence"/>
</dbReference>
<dbReference type="EMBL" id="JAHXZJ010001119">
    <property type="protein sequence ID" value="KAH0553871.1"/>
    <property type="molecule type" value="Genomic_DNA"/>
</dbReference>
<comment type="caution">
    <text evidence="2">The sequence shown here is derived from an EMBL/GenBank/DDBJ whole genome shotgun (WGS) entry which is preliminary data.</text>
</comment>
<name>A0AAV7ILN5_COTGL</name>
<organism evidence="2 3">
    <name type="scientific">Cotesia glomerata</name>
    <name type="common">Lepidopteran parasitic wasp</name>
    <name type="synonym">Apanteles glomeratus</name>
    <dbReference type="NCBI Taxonomy" id="32391"/>
    <lineage>
        <taxon>Eukaryota</taxon>
        <taxon>Metazoa</taxon>
        <taxon>Ecdysozoa</taxon>
        <taxon>Arthropoda</taxon>
        <taxon>Hexapoda</taxon>
        <taxon>Insecta</taxon>
        <taxon>Pterygota</taxon>
        <taxon>Neoptera</taxon>
        <taxon>Endopterygota</taxon>
        <taxon>Hymenoptera</taxon>
        <taxon>Apocrita</taxon>
        <taxon>Ichneumonoidea</taxon>
        <taxon>Braconidae</taxon>
        <taxon>Microgastrinae</taxon>
        <taxon>Cotesia</taxon>
    </lineage>
</organism>
<gene>
    <name evidence="2" type="ORF">KQX54_005402</name>
</gene>
<accession>A0AAV7ILN5</accession>
<feature type="region of interest" description="Disordered" evidence="1">
    <location>
        <begin position="44"/>
        <end position="71"/>
    </location>
</feature>
<dbReference type="AlphaFoldDB" id="A0AAV7ILN5"/>
<sequence>MYECGLPTVRGRGCWLDTGSDRPRPDLRPGGWVMYQRILKYLKKKKKKKKKKKGNSDFGRDDGLIEQTITE</sequence>
<feature type="compositionally biased region" description="Basic and acidic residues" evidence="1">
    <location>
        <begin position="54"/>
        <end position="63"/>
    </location>
</feature>
<keyword evidence="3" id="KW-1185">Reference proteome</keyword>
<evidence type="ECO:0000313" key="3">
    <source>
        <dbReference type="Proteomes" id="UP000826195"/>
    </source>
</evidence>
<evidence type="ECO:0000313" key="2">
    <source>
        <dbReference type="EMBL" id="KAH0553871.1"/>
    </source>
</evidence>
<evidence type="ECO:0000256" key="1">
    <source>
        <dbReference type="SAM" id="MobiDB-lite"/>
    </source>
</evidence>
<reference evidence="2 3" key="1">
    <citation type="journal article" date="2021" name="J. Hered.">
        <title>A chromosome-level genome assembly of the parasitoid wasp, Cotesia glomerata (Hymenoptera: Braconidae).</title>
        <authorList>
            <person name="Pinto B.J."/>
            <person name="Weis J.J."/>
            <person name="Gamble T."/>
            <person name="Ode P.J."/>
            <person name="Paul R."/>
            <person name="Zaspel J.M."/>
        </authorList>
    </citation>
    <scope>NUCLEOTIDE SEQUENCE [LARGE SCALE GENOMIC DNA]</scope>
    <source>
        <strain evidence="2">CgM1</strain>
    </source>
</reference>